<feature type="region of interest" description="Disordered" evidence="1">
    <location>
        <begin position="1"/>
        <end position="122"/>
    </location>
</feature>
<protein>
    <submittedName>
        <fullName evidence="2">Uncharacterized protein</fullName>
    </submittedName>
</protein>
<evidence type="ECO:0000313" key="3">
    <source>
        <dbReference type="Proteomes" id="UP001174909"/>
    </source>
</evidence>
<feature type="compositionally biased region" description="Basic and acidic residues" evidence="1">
    <location>
        <begin position="1"/>
        <end position="19"/>
    </location>
</feature>
<evidence type="ECO:0000313" key="2">
    <source>
        <dbReference type="EMBL" id="CAI8057176.1"/>
    </source>
</evidence>
<keyword evidence="3" id="KW-1185">Reference proteome</keyword>
<dbReference type="EMBL" id="CASHTH010004426">
    <property type="protein sequence ID" value="CAI8057176.1"/>
    <property type="molecule type" value="Genomic_DNA"/>
</dbReference>
<feature type="non-terminal residue" evidence="2">
    <location>
        <position position="1"/>
    </location>
</feature>
<sequence length="158" mass="17296">ILADNPQHDNSETDSRPLDELLVFIEGDEEGEGGGVSAISMTTNNIPKPGKKKKKTKKIHQPSLPATTEEESGGHTHKSHDGSLGVSVCEEREDDDRSSGKKTGPASHTHQDLPSEELSDDYDDELEQFKKICFAAPAVNRKRIAVSLDMNDLMAKMK</sequence>
<accession>A0AA35XL88</accession>
<reference evidence="2" key="1">
    <citation type="submission" date="2023-03" db="EMBL/GenBank/DDBJ databases">
        <authorList>
            <person name="Steffen K."/>
            <person name="Cardenas P."/>
        </authorList>
    </citation>
    <scope>NUCLEOTIDE SEQUENCE</scope>
</reference>
<gene>
    <name evidence="2" type="ORF">GBAR_LOCUS31140</name>
</gene>
<organism evidence="2 3">
    <name type="scientific">Geodia barretti</name>
    <name type="common">Barrett's horny sponge</name>
    <dbReference type="NCBI Taxonomy" id="519541"/>
    <lineage>
        <taxon>Eukaryota</taxon>
        <taxon>Metazoa</taxon>
        <taxon>Porifera</taxon>
        <taxon>Demospongiae</taxon>
        <taxon>Heteroscleromorpha</taxon>
        <taxon>Tetractinellida</taxon>
        <taxon>Astrophorina</taxon>
        <taxon>Geodiidae</taxon>
        <taxon>Geodia</taxon>
    </lineage>
</organism>
<proteinExistence type="predicted"/>
<feature type="compositionally biased region" description="Basic residues" evidence="1">
    <location>
        <begin position="49"/>
        <end position="60"/>
    </location>
</feature>
<comment type="caution">
    <text evidence="2">The sequence shown here is derived from an EMBL/GenBank/DDBJ whole genome shotgun (WGS) entry which is preliminary data.</text>
</comment>
<dbReference type="AlphaFoldDB" id="A0AA35XL88"/>
<name>A0AA35XL88_GEOBA</name>
<evidence type="ECO:0000256" key="1">
    <source>
        <dbReference type="SAM" id="MobiDB-lite"/>
    </source>
</evidence>
<dbReference type="Proteomes" id="UP001174909">
    <property type="component" value="Unassembled WGS sequence"/>
</dbReference>